<accession>A0A022KUB6</accession>
<keyword evidence="1" id="KW-1133">Transmembrane helix</keyword>
<gene>
    <name evidence="2" type="ORF">D641_0106735</name>
</gene>
<dbReference type="AlphaFoldDB" id="A0A022KUB6"/>
<dbReference type="HOGENOM" id="CLU_1718815_0_0_11"/>
<feature type="transmembrane region" description="Helical" evidence="1">
    <location>
        <begin position="43"/>
        <end position="68"/>
    </location>
</feature>
<evidence type="ECO:0000313" key="2">
    <source>
        <dbReference type="EMBL" id="EYT49759.1"/>
    </source>
</evidence>
<comment type="caution">
    <text evidence="2">The sequence shown here is derived from an EMBL/GenBank/DDBJ whole genome shotgun (WGS) entry which is preliminary data.</text>
</comment>
<reference evidence="2 3" key="1">
    <citation type="journal article" date="2013" name="Genome Announc.">
        <title>Draft genome sequence of an Actinobacterium, Brachybacterium muris strain UCD-AY4.</title>
        <authorList>
            <person name="Lo J.R."/>
            <person name="Lang J.M."/>
            <person name="Darling A.E."/>
            <person name="Eisen J.A."/>
            <person name="Coil D.A."/>
        </authorList>
    </citation>
    <scope>NUCLEOTIDE SEQUENCE [LARGE SCALE GENOMIC DNA]</scope>
    <source>
        <strain evidence="2 3">UCD-AY4</strain>
    </source>
</reference>
<sequence>MGIALVLVTTIPFIATMVMVQWGDVLAGPYDGNKMHGVDVLLGWFVTSVGGVLLIAAFAIAALTLDILMLVRLDRLRTIGARKVAPLGWSLLAGTGIISTPILVMLLFVPVWVLGPGLATTVSLWLLFALMCLLPIAGRIAQIITARHVQRP</sequence>
<dbReference type="EMBL" id="AORC01000007">
    <property type="protein sequence ID" value="EYT49759.1"/>
    <property type="molecule type" value="Genomic_DNA"/>
</dbReference>
<dbReference type="Proteomes" id="UP000019754">
    <property type="component" value="Unassembled WGS sequence"/>
</dbReference>
<evidence type="ECO:0000313" key="3">
    <source>
        <dbReference type="Proteomes" id="UP000019754"/>
    </source>
</evidence>
<keyword evidence="3" id="KW-1185">Reference proteome</keyword>
<keyword evidence="1" id="KW-0472">Membrane</keyword>
<feature type="transmembrane region" description="Helical" evidence="1">
    <location>
        <begin position="89"/>
        <end position="112"/>
    </location>
</feature>
<dbReference type="RefSeq" id="WP_017824882.1">
    <property type="nucleotide sequence ID" value="NZ_KB403093.1"/>
</dbReference>
<protein>
    <submittedName>
        <fullName evidence="2">Uncharacterized protein</fullName>
    </submittedName>
</protein>
<dbReference type="STRING" id="1249481.D641_0106735"/>
<organism evidence="2 3">
    <name type="scientific">Brachybacterium muris UCD-AY4</name>
    <dbReference type="NCBI Taxonomy" id="1249481"/>
    <lineage>
        <taxon>Bacteria</taxon>
        <taxon>Bacillati</taxon>
        <taxon>Actinomycetota</taxon>
        <taxon>Actinomycetes</taxon>
        <taxon>Micrococcales</taxon>
        <taxon>Dermabacteraceae</taxon>
        <taxon>Brachybacterium</taxon>
    </lineage>
</organism>
<name>A0A022KUB6_9MICO</name>
<feature type="transmembrane region" description="Helical" evidence="1">
    <location>
        <begin position="118"/>
        <end position="137"/>
    </location>
</feature>
<proteinExistence type="predicted"/>
<evidence type="ECO:0000256" key="1">
    <source>
        <dbReference type="SAM" id="Phobius"/>
    </source>
</evidence>
<keyword evidence="1" id="KW-0812">Transmembrane</keyword>